<accession>A0ABT7UR37</accession>
<dbReference type="InterPro" id="IPR005273">
    <property type="entry name" value="Ura-DNA_glyco_family4"/>
</dbReference>
<keyword evidence="7" id="KW-0227">DNA damage</keyword>
<feature type="domain" description="Uracil-DNA glycosylase-like" evidence="12">
    <location>
        <begin position="27"/>
        <end position="174"/>
    </location>
</feature>
<keyword evidence="13" id="KW-0326">Glycosidase</keyword>
<dbReference type="GO" id="GO:0004844">
    <property type="term" value="F:uracil DNA N-glycosylase activity"/>
    <property type="evidence" value="ECO:0007669"/>
    <property type="project" value="UniProtKB-EC"/>
</dbReference>
<gene>
    <name evidence="13" type="ORF">QUW08_08610</name>
</gene>
<dbReference type="SMART" id="SM00986">
    <property type="entry name" value="UDG"/>
    <property type="match status" value="1"/>
</dbReference>
<protein>
    <recommendedName>
        <fullName evidence="4">Type-4 uracil-DNA glycosylase</fullName>
        <ecNumber evidence="3">3.2.2.27</ecNumber>
    </recommendedName>
</protein>
<keyword evidence="8 13" id="KW-0378">Hydrolase</keyword>
<dbReference type="InterPro" id="IPR036895">
    <property type="entry name" value="Uracil-DNA_glycosylase-like_sf"/>
</dbReference>
<dbReference type="RefSeq" id="WP_087183577.1">
    <property type="nucleotide sequence ID" value="NZ_JAUDCL010000013.1"/>
</dbReference>
<keyword evidence="6" id="KW-0479">Metal-binding</keyword>
<dbReference type="InterPro" id="IPR051536">
    <property type="entry name" value="UDG_Type-4/5"/>
</dbReference>
<evidence type="ECO:0000313" key="14">
    <source>
        <dbReference type="Proteomes" id="UP001529380"/>
    </source>
</evidence>
<keyword evidence="9" id="KW-0408">Iron</keyword>
<dbReference type="Proteomes" id="UP001529380">
    <property type="component" value="Unassembled WGS sequence"/>
</dbReference>
<dbReference type="InterPro" id="IPR005122">
    <property type="entry name" value="Uracil-DNA_glycosylase-like"/>
</dbReference>
<evidence type="ECO:0000256" key="10">
    <source>
        <dbReference type="ARBA" id="ARBA00023014"/>
    </source>
</evidence>
<dbReference type="EMBL" id="JAUDCL010000013">
    <property type="protein sequence ID" value="MDM8201348.1"/>
    <property type="molecule type" value="Genomic_DNA"/>
</dbReference>
<evidence type="ECO:0000256" key="9">
    <source>
        <dbReference type="ARBA" id="ARBA00023004"/>
    </source>
</evidence>
<keyword evidence="10" id="KW-0411">Iron-sulfur</keyword>
<reference evidence="13 14" key="3">
    <citation type="submission" date="2023-06" db="EMBL/GenBank/DDBJ databases">
        <authorList>
            <person name="Zeman M."/>
            <person name="Kubasova T."/>
            <person name="Jahodarova E."/>
            <person name="Nykrynova M."/>
            <person name="Rychlik I."/>
        </authorList>
    </citation>
    <scope>NUCLEOTIDE SEQUENCE [LARGE SCALE GENOMIC DNA]</scope>
    <source>
        <strain evidence="13 14">ET340</strain>
    </source>
</reference>
<keyword evidence="11" id="KW-0234">DNA repair</keyword>
<dbReference type="PANTHER" id="PTHR33693">
    <property type="entry name" value="TYPE-5 URACIL-DNA GLYCOSYLASE"/>
    <property type="match status" value="1"/>
</dbReference>
<reference evidence="13 14" key="2">
    <citation type="submission" date="2023-06" db="EMBL/GenBank/DDBJ databases">
        <title>Identification and characterization of horizontal gene transfer across gut microbiota members of farm animals based on homology search.</title>
        <authorList>
            <person name="Schwarzerova J."/>
            <person name="Nykrynova M."/>
            <person name="Jureckova K."/>
            <person name="Cejkova D."/>
            <person name="Rychlik I."/>
        </authorList>
    </citation>
    <scope>NUCLEOTIDE SEQUENCE [LARGE SCALE GENOMIC DNA]</scope>
    <source>
        <strain evidence="13 14">ET340</strain>
    </source>
</reference>
<comment type="similarity">
    <text evidence="2">Belongs to the uracil-DNA glycosylase (UDG) superfamily. Type 4 (UDGa) family.</text>
</comment>
<name>A0ABT7UR37_9FIRM</name>
<evidence type="ECO:0000256" key="2">
    <source>
        <dbReference type="ARBA" id="ARBA00006521"/>
    </source>
</evidence>
<keyword evidence="14" id="KW-1185">Reference proteome</keyword>
<evidence type="ECO:0000256" key="7">
    <source>
        <dbReference type="ARBA" id="ARBA00022763"/>
    </source>
</evidence>
<dbReference type="Pfam" id="PF03167">
    <property type="entry name" value="UDG"/>
    <property type="match status" value="1"/>
</dbReference>
<sequence>MDFETLKQECLTCRKCGLCETRHNVVFGMGSPNAEVMFIGEGPGQNEDEQGLPFVGRSGKLLDQYLEAVDLSRDKNVFIANIVKCRPPQNRDPLPEEWDACLPWLREQFRLIRPKIVVCLGRIAAQRLIDPKFSVTRDHGLFFEKNGVWFMATLHPAALLRNPKQKPMAFGDFVALREKISQVCDHTYESVSS</sequence>
<evidence type="ECO:0000256" key="3">
    <source>
        <dbReference type="ARBA" id="ARBA00012030"/>
    </source>
</evidence>
<evidence type="ECO:0000256" key="6">
    <source>
        <dbReference type="ARBA" id="ARBA00022723"/>
    </source>
</evidence>
<evidence type="ECO:0000256" key="1">
    <source>
        <dbReference type="ARBA" id="ARBA00001400"/>
    </source>
</evidence>
<dbReference type="EC" id="3.2.2.27" evidence="3"/>
<reference evidence="14" key="1">
    <citation type="submission" date="2023-06" db="EMBL/GenBank/DDBJ databases">
        <title>Identification and characterization of horizontal gene transfer across gut microbiota members of farm animals based on homology search.</title>
        <authorList>
            <person name="Zeman M."/>
            <person name="Kubasova T."/>
            <person name="Jahodarova E."/>
            <person name="Nykrynova M."/>
            <person name="Rychlik I."/>
        </authorList>
    </citation>
    <scope>NUCLEOTIDE SEQUENCE [LARGE SCALE GENOMIC DNA]</scope>
    <source>
        <strain evidence="14">ET340</strain>
    </source>
</reference>
<evidence type="ECO:0000313" key="13">
    <source>
        <dbReference type="EMBL" id="MDM8201348.1"/>
    </source>
</evidence>
<evidence type="ECO:0000259" key="12">
    <source>
        <dbReference type="SMART" id="SM00986"/>
    </source>
</evidence>
<evidence type="ECO:0000256" key="4">
    <source>
        <dbReference type="ARBA" id="ARBA00019403"/>
    </source>
</evidence>
<evidence type="ECO:0000256" key="11">
    <source>
        <dbReference type="ARBA" id="ARBA00023204"/>
    </source>
</evidence>
<dbReference type="Gene3D" id="3.40.470.10">
    <property type="entry name" value="Uracil-DNA glycosylase-like domain"/>
    <property type="match status" value="1"/>
</dbReference>
<proteinExistence type="inferred from homology"/>
<comment type="catalytic activity">
    <reaction evidence="1">
        <text>Hydrolyzes single-stranded DNA or mismatched double-stranded DNA and polynucleotides, releasing free uracil.</text>
        <dbReference type="EC" id="3.2.2.27"/>
    </reaction>
</comment>
<evidence type="ECO:0000256" key="5">
    <source>
        <dbReference type="ARBA" id="ARBA00022485"/>
    </source>
</evidence>
<dbReference type="SUPFAM" id="SSF52141">
    <property type="entry name" value="Uracil-DNA glycosylase-like"/>
    <property type="match status" value="1"/>
</dbReference>
<dbReference type="CDD" id="cd10030">
    <property type="entry name" value="UDG-F4_TTUDGA_SPO1dp_like"/>
    <property type="match status" value="1"/>
</dbReference>
<keyword evidence="5" id="KW-0004">4Fe-4S</keyword>
<dbReference type="PANTHER" id="PTHR33693:SF1">
    <property type="entry name" value="TYPE-4 URACIL-DNA GLYCOSYLASE"/>
    <property type="match status" value="1"/>
</dbReference>
<dbReference type="SMART" id="SM00987">
    <property type="entry name" value="UreE_C"/>
    <property type="match status" value="1"/>
</dbReference>
<dbReference type="NCBIfam" id="TIGR00758">
    <property type="entry name" value="UDG_fam4"/>
    <property type="match status" value="1"/>
</dbReference>
<comment type="caution">
    <text evidence="13">The sequence shown here is derived from an EMBL/GenBank/DDBJ whole genome shotgun (WGS) entry which is preliminary data.</text>
</comment>
<evidence type="ECO:0000256" key="8">
    <source>
        <dbReference type="ARBA" id="ARBA00022801"/>
    </source>
</evidence>
<organism evidence="13 14">
    <name type="scientific">Allofournierella massiliensis</name>
    <dbReference type="NCBI Taxonomy" id="1650663"/>
    <lineage>
        <taxon>Bacteria</taxon>
        <taxon>Bacillati</taxon>
        <taxon>Bacillota</taxon>
        <taxon>Clostridia</taxon>
        <taxon>Eubacteriales</taxon>
        <taxon>Oscillospiraceae</taxon>
        <taxon>Allofournierella</taxon>
    </lineage>
</organism>